<proteinExistence type="predicted"/>
<organism evidence="1 2">
    <name type="scientific">Eragrostis curvula</name>
    <name type="common">weeping love grass</name>
    <dbReference type="NCBI Taxonomy" id="38414"/>
    <lineage>
        <taxon>Eukaryota</taxon>
        <taxon>Viridiplantae</taxon>
        <taxon>Streptophyta</taxon>
        <taxon>Embryophyta</taxon>
        <taxon>Tracheophyta</taxon>
        <taxon>Spermatophyta</taxon>
        <taxon>Magnoliopsida</taxon>
        <taxon>Liliopsida</taxon>
        <taxon>Poales</taxon>
        <taxon>Poaceae</taxon>
        <taxon>PACMAD clade</taxon>
        <taxon>Chloridoideae</taxon>
        <taxon>Eragrostideae</taxon>
        <taxon>Eragrostidinae</taxon>
        <taxon>Eragrostis</taxon>
    </lineage>
</organism>
<keyword evidence="2" id="KW-1185">Reference proteome</keyword>
<evidence type="ECO:0000313" key="2">
    <source>
        <dbReference type="Proteomes" id="UP000324897"/>
    </source>
</evidence>
<reference evidence="1 2" key="1">
    <citation type="journal article" date="2019" name="Sci. Rep.">
        <title>A high-quality genome of Eragrostis curvula grass provides insights into Poaceae evolution and supports new strategies to enhance forage quality.</title>
        <authorList>
            <person name="Carballo J."/>
            <person name="Santos B.A.C.M."/>
            <person name="Zappacosta D."/>
            <person name="Garbus I."/>
            <person name="Selva J.P."/>
            <person name="Gallo C.A."/>
            <person name="Diaz A."/>
            <person name="Albertini E."/>
            <person name="Caccamo M."/>
            <person name="Echenique V."/>
        </authorList>
    </citation>
    <scope>NUCLEOTIDE SEQUENCE [LARGE SCALE GENOMIC DNA]</scope>
    <source>
        <strain evidence="2">cv. Victoria</strain>
        <tissue evidence="1">Leaf</tissue>
    </source>
</reference>
<evidence type="ECO:0000313" key="1">
    <source>
        <dbReference type="EMBL" id="TVU01542.1"/>
    </source>
</evidence>
<dbReference type="Gramene" id="TVU01542">
    <property type="protein sequence ID" value="TVU01542"/>
    <property type="gene ID" value="EJB05_53001"/>
</dbReference>
<name>A0A5J9SR92_9POAL</name>
<dbReference type="AlphaFoldDB" id="A0A5J9SR92"/>
<accession>A0A5J9SR92</accession>
<sequence>ITVADLLVAISMMIDQRAACGNCGKASDVTALMRSVNSSLVHGLSFRCGEALIR</sequence>
<comment type="caution">
    <text evidence="1">The sequence shown here is derived from an EMBL/GenBank/DDBJ whole genome shotgun (WGS) entry which is preliminary data.</text>
</comment>
<dbReference type="Proteomes" id="UP000324897">
    <property type="component" value="Unassembled WGS sequence"/>
</dbReference>
<feature type="non-terminal residue" evidence="1">
    <location>
        <position position="1"/>
    </location>
</feature>
<dbReference type="EMBL" id="RWGY01000425">
    <property type="protein sequence ID" value="TVU01542.1"/>
    <property type="molecule type" value="Genomic_DNA"/>
</dbReference>
<protein>
    <submittedName>
        <fullName evidence="1">Uncharacterized protein</fullName>
    </submittedName>
</protein>
<gene>
    <name evidence="1" type="ORF">EJB05_53001</name>
</gene>